<organism evidence="1 2">
    <name type="scientific">Pectobacterium phage DU_PP_V</name>
    <dbReference type="NCBI Taxonomy" id="2041492"/>
    <lineage>
        <taxon>Viruses</taxon>
        <taxon>Duplodnaviria</taxon>
        <taxon>Heunggongvirae</taxon>
        <taxon>Uroviricota</taxon>
        <taxon>Caudoviricetes</taxon>
        <taxon>Demerecviridae</taxon>
        <taxon>Mccorquodalevirinae</taxon>
        <taxon>Hongcheonvirus</taxon>
        <taxon>Hongcheonvirus DUPPV</taxon>
    </lineage>
</organism>
<accession>A0A2D2W6S3</accession>
<dbReference type="EMBL" id="MF979564">
    <property type="protein sequence ID" value="ATS93997.1"/>
    <property type="molecule type" value="Genomic_DNA"/>
</dbReference>
<name>A0A2D2W6S3_9CAUD</name>
<dbReference type="Proteomes" id="UP000240663">
    <property type="component" value="Segment"/>
</dbReference>
<dbReference type="InterPro" id="IPR055988">
    <property type="entry name" value="DUF7566"/>
</dbReference>
<proteinExistence type="predicted"/>
<reference evidence="1 2" key="1">
    <citation type="submission" date="2017-09" db="EMBL/GenBank/DDBJ databases">
        <title>Complete genome sequence of bacteriophage (DU_PP_V) infecting Pectobacterium spp.</title>
        <authorList>
            <person name="Park T.-H."/>
        </authorList>
    </citation>
    <scope>NUCLEOTIDE SEQUENCE [LARGE SCALE GENOMIC DNA]</scope>
</reference>
<evidence type="ECO:0000313" key="2">
    <source>
        <dbReference type="Proteomes" id="UP000240663"/>
    </source>
</evidence>
<keyword evidence="2" id="KW-1185">Reference proteome</keyword>
<sequence>MIALLYMLLSDKVCVPSNKQTEASIMSILLCGIESELTPVGKRAVANLKQGTTASLDYRTNDASSGGISLEGLGISDLCHLADVVSKLPHGVVVFGYCGNQWLFKDCFKTSHNRADAFVMSKSVSGDIYTWLFCSNDKSLAQDYSRDELSGIEYLDHFEFADVTDICMYYMGNHLVPLEFIARSKSFCPDDYNFSDFVELPLANDEAMNNNSTRPAGVTSGLTETKPVQEDTNMSKVQNIVAANKNAAVSAAKLEAGRIALVQVTNVIKTKAPYAVKGYIDTPVGRAVVANLFSFAVAQYASNNRAAVVLSDAAMQAAALEIIQSFNIEQMITDVVNGVGAEKLAKLSGEVQE</sequence>
<protein>
    <submittedName>
        <fullName evidence="1">Uncharacterized protein</fullName>
    </submittedName>
</protein>
<gene>
    <name evidence="1" type="ORF">P13BB106kb_p013</name>
</gene>
<dbReference type="Pfam" id="PF24450">
    <property type="entry name" value="DUF7566"/>
    <property type="match status" value="1"/>
</dbReference>
<evidence type="ECO:0000313" key="1">
    <source>
        <dbReference type="EMBL" id="ATS93997.1"/>
    </source>
</evidence>